<dbReference type="RefSeq" id="WP_123618992.1">
    <property type="nucleotide sequence ID" value="NZ_CP010725.1"/>
</dbReference>
<sequence length="123" mass="13770">MSVISEFKQAVNALEAEVKRSSEVSKVVARRRAYLTVAVMVGLDFVHEQAGEHGKNLEDVTVEELRRAFATAKAEGMIPDSFPKDRPKWLPKPHTKKGWEKACDLVIDCIPDEPSSDLDRALH</sequence>
<dbReference type="Proteomes" id="UP000236447">
    <property type="component" value="Chromosome"/>
</dbReference>
<accession>A0A2I7KBE4</accession>
<name>A0A2I7KBE4_9RHOB</name>
<protein>
    <submittedName>
        <fullName evidence="1">Uncharacterized protein</fullName>
    </submittedName>
</protein>
<proteinExistence type="predicted"/>
<evidence type="ECO:0000313" key="1">
    <source>
        <dbReference type="EMBL" id="AUQ99924.1"/>
    </source>
</evidence>
<evidence type="ECO:0000313" key="2">
    <source>
        <dbReference type="Proteomes" id="UP000236447"/>
    </source>
</evidence>
<reference evidence="1 2" key="2">
    <citation type="journal article" date="2017" name="Genome Biol. Evol.">
        <title>Trajectories and Drivers of Genome Evolution in Surface-Associated Marine Phaeobacter.</title>
        <authorList>
            <person name="Freese H.M."/>
            <person name="Sikorski J."/>
            <person name="Bunk B."/>
            <person name="Scheuner C."/>
            <person name="Meier-Kolthoff J.P."/>
            <person name="Sproer C."/>
            <person name="Gram L."/>
            <person name="Overmann J."/>
        </authorList>
    </citation>
    <scope>NUCLEOTIDE SEQUENCE [LARGE SCALE GENOMIC DNA]</scope>
    <source>
        <strain evidence="1 2">P88</strain>
    </source>
</reference>
<dbReference type="EMBL" id="CP010725">
    <property type="protein sequence ID" value="AUQ99924.1"/>
    <property type="molecule type" value="Genomic_DNA"/>
</dbReference>
<organism evidence="1 2">
    <name type="scientific">Phaeobacter inhibens</name>
    <dbReference type="NCBI Taxonomy" id="221822"/>
    <lineage>
        <taxon>Bacteria</taxon>
        <taxon>Pseudomonadati</taxon>
        <taxon>Pseudomonadota</taxon>
        <taxon>Alphaproteobacteria</taxon>
        <taxon>Rhodobacterales</taxon>
        <taxon>Roseobacteraceae</taxon>
        <taxon>Phaeobacter</taxon>
    </lineage>
</organism>
<dbReference type="AlphaFoldDB" id="A0A2I7KBE4"/>
<gene>
    <name evidence="1" type="ORF">PhaeoP88_02569</name>
</gene>
<reference evidence="1 2" key="1">
    <citation type="journal article" date="2017" name="Front. Microbiol.">
        <title>Phaeobacter piscinae sp. nov., a species of the Roseobacter group and potential aquaculture probiont.</title>
        <authorList>
            <person name="Sonnenschein E.C."/>
            <person name="Phippen C.B.W."/>
            <person name="Nielsen K.F."/>
            <person name="Mateiu R.V."/>
            <person name="Melchiorsen J."/>
            <person name="Gram L."/>
            <person name="Overmann J."/>
            <person name="Freese H.M."/>
        </authorList>
    </citation>
    <scope>NUCLEOTIDE SEQUENCE [LARGE SCALE GENOMIC DNA]</scope>
    <source>
        <strain evidence="1 2">P88</strain>
    </source>
</reference>